<protein>
    <submittedName>
        <fullName evidence="2">Uncharacterized protein</fullName>
    </submittedName>
</protein>
<feature type="transmembrane region" description="Helical" evidence="1">
    <location>
        <begin position="5"/>
        <end position="21"/>
    </location>
</feature>
<feature type="transmembrane region" description="Helical" evidence="1">
    <location>
        <begin position="27"/>
        <end position="44"/>
    </location>
</feature>
<name>A0A4Q2B059_9LACO</name>
<dbReference type="EMBL" id="QZFR01000002">
    <property type="protein sequence ID" value="RXV75540.1"/>
    <property type="molecule type" value="Genomic_DNA"/>
</dbReference>
<proteinExistence type="predicted"/>
<sequence length="59" mass="6543">MRINSSYIVAILAGVMIAGFLPHEEWVVGWAGILALIIMAVAGARDAEWTKGWDWLFKP</sequence>
<evidence type="ECO:0000313" key="2">
    <source>
        <dbReference type="EMBL" id="RXV75540.1"/>
    </source>
</evidence>
<gene>
    <name evidence="2" type="ORF">D6C19_00690</name>
</gene>
<keyword evidence="1" id="KW-1133">Transmembrane helix</keyword>
<evidence type="ECO:0000313" key="3">
    <source>
        <dbReference type="Proteomes" id="UP000289316"/>
    </source>
</evidence>
<comment type="caution">
    <text evidence="2">The sequence shown here is derived from an EMBL/GenBank/DDBJ whole genome shotgun (WGS) entry which is preliminary data.</text>
</comment>
<keyword evidence="1" id="KW-0472">Membrane</keyword>
<dbReference type="Proteomes" id="UP000289316">
    <property type="component" value="Unassembled WGS sequence"/>
</dbReference>
<keyword evidence="1" id="KW-0812">Transmembrane</keyword>
<accession>A0A4Q2B059</accession>
<organism evidence="2 3">
    <name type="scientific">Ligilactobacillus murinus</name>
    <dbReference type="NCBI Taxonomy" id="1622"/>
    <lineage>
        <taxon>Bacteria</taxon>
        <taxon>Bacillati</taxon>
        <taxon>Bacillota</taxon>
        <taxon>Bacilli</taxon>
        <taxon>Lactobacillales</taxon>
        <taxon>Lactobacillaceae</taxon>
        <taxon>Ligilactobacillus</taxon>
    </lineage>
</organism>
<dbReference type="AlphaFoldDB" id="A0A4Q2B059"/>
<reference evidence="2 3" key="1">
    <citation type="submission" date="2018-09" db="EMBL/GenBank/DDBJ databases">
        <title>Murine metabolic-syndrome-specific gut microbial biobank.</title>
        <authorList>
            <person name="Liu C."/>
        </authorList>
    </citation>
    <scope>NUCLEOTIDE SEQUENCE [LARGE SCALE GENOMIC DNA]</scope>
    <source>
        <strain evidence="2 3">C-30</strain>
    </source>
</reference>
<evidence type="ECO:0000256" key="1">
    <source>
        <dbReference type="SAM" id="Phobius"/>
    </source>
</evidence>